<keyword evidence="3" id="KW-1185">Reference proteome</keyword>
<reference evidence="3" key="1">
    <citation type="submission" date="2015-07" db="EMBL/GenBank/DDBJ databases">
        <title>Fjat-14205 dsm 2895.</title>
        <authorList>
            <person name="Liu B."/>
            <person name="Wang J."/>
            <person name="Zhu Y."/>
            <person name="Liu G."/>
            <person name="Chen Q."/>
            <person name="Chen Z."/>
            <person name="Lan J."/>
            <person name="Che J."/>
            <person name="Ge C."/>
            <person name="Shi H."/>
            <person name="Pan Z."/>
            <person name="Liu X."/>
        </authorList>
    </citation>
    <scope>NUCLEOTIDE SEQUENCE [LARGE SCALE GENOMIC DNA]</scope>
    <source>
        <strain evidence="3">DSM 25560</strain>
    </source>
</reference>
<comment type="caution">
    <text evidence="2">The sequence shown here is derived from an EMBL/GenBank/DDBJ whole genome shotgun (WGS) entry which is preliminary data.</text>
</comment>
<dbReference type="EMBL" id="LGRV01000007">
    <property type="protein sequence ID" value="KOS66334.1"/>
    <property type="molecule type" value="Genomic_DNA"/>
</dbReference>
<keyword evidence="1" id="KW-1133">Transmembrane helix</keyword>
<sequence>MKRTFNKLDKIQIVIASVALLLAILGFAYDNLTEVAFILIFISLLVNEVRDLRKDKKSIFLYLKIVIRILIIFLLIYMILN</sequence>
<evidence type="ECO:0000313" key="2">
    <source>
        <dbReference type="EMBL" id="KOS66334.1"/>
    </source>
</evidence>
<gene>
    <name evidence="2" type="ORF">AEA09_16410</name>
</gene>
<feature type="transmembrane region" description="Helical" evidence="1">
    <location>
        <begin position="35"/>
        <end position="52"/>
    </location>
</feature>
<evidence type="ECO:0000256" key="1">
    <source>
        <dbReference type="SAM" id="Phobius"/>
    </source>
</evidence>
<keyword evidence="1" id="KW-0472">Membrane</keyword>
<proteinExistence type="predicted"/>
<keyword evidence="1" id="KW-0812">Transmembrane</keyword>
<accession>A0ABR5JWF5</accession>
<protein>
    <submittedName>
        <fullName evidence="2">Uncharacterized protein</fullName>
    </submittedName>
</protein>
<organism evidence="2 3">
    <name type="scientific">Lysinibacillus contaminans</name>
    <dbReference type="NCBI Taxonomy" id="1293441"/>
    <lineage>
        <taxon>Bacteria</taxon>
        <taxon>Bacillati</taxon>
        <taxon>Bacillota</taxon>
        <taxon>Bacilli</taxon>
        <taxon>Bacillales</taxon>
        <taxon>Bacillaceae</taxon>
        <taxon>Lysinibacillus</taxon>
    </lineage>
</organism>
<name>A0ABR5JWF5_9BACI</name>
<evidence type="ECO:0000313" key="3">
    <source>
        <dbReference type="Proteomes" id="UP000050668"/>
    </source>
</evidence>
<feature type="transmembrane region" description="Helical" evidence="1">
    <location>
        <begin position="59"/>
        <end position="80"/>
    </location>
</feature>
<dbReference type="Proteomes" id="UP000050668">
    <property type="component" value="Unassembled WGS sequence"/>
</dbReference>